<dbReference type="PANTHER" id="PTHR42643">
    <property type="entry name" value="IONOTROPIC RECEPTOR 20A-RELATED"/>
    <property type="match status" value="1"/>
</dbReference>
<evidence type="ECO:0000256" key="8">
    <source>
        <dbReference type="ARBA" id="ARBA00023180"/>
    </source>
</evidence>
<dbReference type="InParanoid" id="E9GDQ9"/>
<dbReference type="Pfam" id="PF00060">
    <property type="entry name" value="Lig_chan"/>
    <property type="match status" value="1"/>
</dbReference>
<evidence type="ECO:0000256" key="6">
    <source>
        <dbReference type="ARBA" id="ARBA00023136"/>
    </source>
</evidence>
<evidence type="ECO:0000259" key="10">
    <source>
        <dbReference type="Pfam" id="PF00060"/>
    </source>
</evidence>
<dbReference type="Gene3D" id="1.10.287.70">
    <property type="match status" value="1"/>
</dbReference>
<comment type="similarity">
    <text evidence="2">Belongs to the glutamate-gated ion channel (TC 1.A.10.1) family.</text>
</comment>
<dbReference type="SUPFAM" id="SSF53850">
    <property type="entry name" value="Periplasmic binding protein-like II"/>
    <property type="match status" value="1"/>
</dbReference>
<evidence type="ECO:0000256" key="9">
    <source>
        <dbReference type="SAM" id="Phobius"/>
    </source>
</evidence>
<dbReference type="FunFam" id="1.10.287.70:FF:000302">
    <property type="entry name" value="Uncharacterized protein"/>
    <property type="match status" value="1"/>
</dbReference>
<comment type="subcellular location">
    <subcellularLocation>
        <location evidence="1">Cell membrane</location>
        <topology evidence="1">Multi-pass membrane protein</topology>
    </subcellularLocation>
</comment>
<feature type="transmembrane region" description="Helical" evidence="9">
    <location>
        <begin position="47"/>
        <end position="67"/>
    </location>
</feature>
<dbReference type="GO" id="GO:0015276">
    <property type="term" value="F:ligand-gated monoatomic ion channel activity"/>
    <property type="evidence" value="ECO:0007669"/>
    <property type="project" value="InterPro"/>
</dbReference>
<keyword evidence="12" id="KW-1185">Reference proteome</keyword>
<feature type="transmembrane region" description="Helical" evidence="9">
    <location>
        <begin position="269"/>
        <end position="289"/>
    </location>
</feature>
<dbReference type="eggNOG" id="KOG4440">
    <property type="taxonomic scope" value="Eukaryota"/>
</dbReference>
<protein>
    <recommendedName>
        <fullName evidence="10">Ionotropic glutamate receptor C-terminal domain-containing protein</fullName>
    </recommendedName>
</protein>
<gene>
    <name evidence="11" type="ORF">DAPPUDRAFT_241222</name>
</gene>
<keyword evidence="3" id="KW-1003">Cell membrane</keyword>
<dbReference type="EMBL" id="GL732540">
    <property type="protein sequence ID" value="EFX82124.1"/>
    <property type="molecule type" value="Genomic_DNA"/>
</dbReference>
<dbReference type="PhylomeDB" id="E9GDQ9"/>
<evidence type="ECO:0000256" key="3">
    <source>
        <dbReference type="ARBA" id="ARBA00022475"/>
    </source>
</evidence>
<evidence type="ECO:0000256" key="7">
    <source>
        <dbReference type="ARBA" id="ARBA00023170"/>
    </source>
</evidence>
<dbReference type="GO" id="GO:0050906">
    <property type="term" value="P:detection of stimulus involved in sensory perception"/>
    <property type="evidence" value="ECO:0007669"/>
    <property type="project" value="UniProtKB-ARBA"/>
</dbReference>
<dbReference type="AlphaFoldDB" id="E9GDQ9"/>
<dbReference type="InterPro" id="IPR001320">
    <property type="entry name" value="Iontro_rcpt_C"/>
</dbReference>
<reference evidence="11 12" key="1">
    <citation type="journal article" date="2011" name="Science">
        <title>The ecoresponsive genome of Daphnia pulex.</title>
        <authorList>
            <person name="Colbourne J.K."/>
            <person name="Pfrender M.E."/>
            <person name="Gilbert D."/>
            <person name="Thomas W.K."/>
            <person name="Tucker A."/>
            <person name="Oakley T.H."/>
            <person name="Tokishita S."/>
            <person name="Aerts A."/>
            <person name="Arnold G.J."/>
            <person name="Basu M.K."/>
            <person name="Bauer D.J."/>
            <person name="Caceres C.E."/>
            <person name="Carmel L."/>
            <person name="Casola C."/>
            <person name="Choi J.H."/>
            <person name="Detter J.C."/>
            <person name="Dong Q."/>
            <person name="Dusheyko S."/>
            <person name="Eads B.D."/>
            <person name="Frohlich T."/>
            <person name="Geiler-Samerotte K.A."/>
            <person name="Gerlach D."/>
            <person name="Hatcher P."/>
            <person name="Jogdeo S."/>
            <person name="Krijgsveld J."/>
            <person name="Kriventseva E.V."/>
            <person name="Kultz D."/>
            <person name="Laforsch C."/>
            <person name="Lindquist E."/>
            <person name="Lopez J."/>
            <person name="Manak J.R."/>
            <person name="Muller J."/>
            <person name="Pangilinan J."/>
            <person name="Patwardhan R.P."/>
            <person name="Pitluck S."/>
            <person name="Pritham E.J."/>
            <person name="Rechtsteiner A."/>
            <person name="Rho M."/>
            <person name="Rogozin I.B."/>
            <person name="Sakarya O."/>
            <person name="Salamov A."/>
            <person name="Schaack S."/>
            <person name="Shapiro H."/>
            <person name="Shiga Y."/>
            <person name="Skalitzky C."/>
            <person name="Smith Z."/>
            <person name="Souvorov A."/>
            <person name="Sung W."/>
            <person name="Tang Z."/>
            <person name="Tsuchiya D."/>
            <person name="Tu H."/>
            <person name="Vos H."/>
            <person name="Wang M."/>
            <person name="Wolf Y.I."/>
            <person name="Yamagata H."/>
            <person name="Yamada T."/>
            <person name="Ye Y."/>
            <person name="Shaw J.R."/>
            <person name="Andrews J."/>
            <person name="Crease T.J."/>
            <person name="Tang H."/>
            <person name="Lucas S.M."/>
            <person name="Robertson H.M."/>
            <person name="Bork P."/>
            <person name="Koonin E.V."/>
            <person name="Zdobnov E.M."/>
            <person name="Grigoriev I.V."/>
            <person name="Lynch M."/>
            <person name="Boore J.L."/>
        </authorList>
    </citation>
    <scope>NUCLEOTIDE SEQUENCE [LARGE SCALE GENOMIC DNA]</scope>
</reference>
<dbReference type="InterPro" id="IPR052192">
    <property type="entry name" value="Insect_Ionotropic_Sensory_Rcpt"/>
</dbReference>
<keyword evidence="4 9" id="KW-0812">Transmembrane</keyword>
<organism evidence="11 12">
    <name type="scientific">Daphnia pulex</name>
    <name type="common">Water flea</name>
    <dbReference type="NCBI Taxonomy" id="6669"/>
    <lineage>
        <taxon>Eukaryota</taxon>
        <taxon>Metazoa</taxon>
        <taxon>Ecdysozoa</taxon>
        <taxon>Arthropoda</taxon>
        <taxon>Crustacea</taxon>
        <taxon>Branchiopoda</taxon>
        <taxon>Diplostraca</taxon>
        <taxon>Cladocera</taxon>
        <taxon>Anomopoda</taxon>
        <taxon>Daphniidae</taxon>
        <taxon>Daphnia</taxon>
    </lineage>
</organism>
<sequence>MAGVAPTFGRVKLADLTCPWMYDCNDLLFAVNDDTANIDAVVKPFQWPVWLGMLISMIVVINILNVLQYRLLPKIDSARKQHDRKNITNKPESHLPSGYCMSKRLPFRLVAGVWTLAAFIFVQAYTSTLFTYIMAPVNPPLINSMHGVAESTDINLLFRFGSTMNVFVMARSYQLDTIKDNFEKTGKCGLQLAGDCFLSLPVTFALQKHSPYTDTMNKGLLDLQQTGLIDQWESWFRPIPLQCRTNVKKGDKKPETKQTAISAISLKNLTGAFLVLLIGCSVSVLAFLVEQIASRVERNVNNRKIFWT</sequence>
<keyword evidence="8" id="KW-0325">Glycoprotein</keyword>
<evidence type="ECO:0000256" key="5">
    <source>
        <dbReference type="ARBA" id="ARBA00022989"/>
    </source>
</evidence>
<dbReference type="KEGG" id="dpx:DAPPUDRAFT_241222"/>
<feature type="domain" description="Ionotropic glutamate receptor C-terminal" evidence="10">
    <location>
        <begin position="47"/>
        <end position="280"/>
    </location>
</feature>
<evidence type="ECO:0000256" key="1">
    <source>
        <dbReference type="ARBA" id="ARBA00004651"/>
    </source>
</evidence>
<feature type="transmembrane region" description="Helical" evidence="9">
    <location>
        <begin position="109"/>
        <end position="135"/>
    </location>
</feature>
<name>E9GDQ9_DAPPU</name>
<dbReference type="HOGENOM" id="CLU_007257_4_2_1"/>
<dbReference type="OrthoDB" id="6360753at2759"/>
<evidence type="ECO:0000313" key="11">
    <source>
        <dbReference type="EMBL" id="EFX82124.1"/>
    </source>
</evidence>
<keyword evidence="6 9" id="KW-0472">Membrane</keyword>
<dbReference type="PANTHER" id="PTHR42643:SF24">
    <property type="entry name" value="IONOTROPIC RECEPTOR 60A"/>
    <property type="match status" value="1"/>
</dbReference>
<evidence type="ECO:0000256" key="2">
    <source>
        <dbReference type="ARBA" id="ARBA00008685"/>
    </source>
</evidence>
<accession>E9GDQ9</accession>
<dbReference type="GO" id="GO:0005886">
    <property type="term" value="C:plasma membrane"/>
    <property type="evidence" value="ECO:0007669"/>
    <property type="project" value="UniProtKB-SubCell"/>
</dbReference>
<dbReference type="STRING" id="6669.E9GDQ9"/>
<evidence type="ECO:0000313" key="12">
    <source>
        <dbReference type="Proteomes" id="UP000000305"/>
    </source>
</evidence>
<keyword evidence="5 9" id="KW-1133">Transmembrane helix</keyword>
<proteinExistence type="inferred from homology"/>
<dbReference type="Proteomes" id="UP000000305">
    <property type="component" value="Unassembled WGS sequence"/>
</dbReference>
<evidence type="ECO:0000256" key="4">
    <source>
        <dbReference type="ARBA" id="ARBA00022692"/>
    </source>
</evidence>
<keyword evidence="7" id="KW-0675">Receptor</keyword>